<dbReference type="InterPro" id="IPR009003">
    <property type="entry name" value="Peptidase_S1_PA"/>
</dbReference>
<dbReference type="InterPro" id="IPR035976">
    <property type="entry name" value="Sushi/SCR/CCP_sf"/>
</dbReference>
<comment type="similarity">
    <text evidence="2">Belongs to the peptidase S1 family. CLIP subfamily.</text>
</comment>
<evidence type="ECO:0000259" key="5">
    <source>
        <dbReference type="PROSITE" id="PS50240"/>
    </source>
</evidence>
<dbReference type="EMBL" id="LR904486">
    <property type="protein sequence ID" value="CAD7252876.1"/>
    <property type="molecule type" value="Genomic_DNA"/>
</dbReference>
<evidence type="ECO:0000256" key="1">
    <source>
        <dbReference type="ARBA" id="ARBA00023157"/>
    </source>
</evidence>
<dbReference type="EMBL" id="CAJPEV010004969">
    <property type="protein sequence ID" value="CAG0902565.1"/>
    <property type="molecule type" value="Genomic_DNA"/>
</dbReference>
<dbReference type="InterPro" id="IPR000436">
    <property type="entry name" value="Sushi_SCR_CCP_dom"/>
</dbReference>
<evidence type="ECO:0000256" key="2">
    <source>
        <dbReference type="ARBA" id="ARBA00024195"/>
    </source>
</evidence>
<keyword evidence="8" id="KW-1185">Reference proteome</keyword>
<dbReference type="FunFam" id="2.40.10.10:FF:000068">
    <property type="entry name" value="transmembrane protease serine 2"/>
    <property type="match status" value="1"/>
</dbReference>
<name>A0A7R9AEQ2_9CRUS</name>
<dbReference type="PRINTS" id="PR00722">
    <property type="entry name" value="CHYMOTRYPSIN"/>
</dbReference>
<dbReference type="Pfam" id="PF00084">
    <property type="entry name" value="Sushi"/>
    <property type="match status" value="1"/>
</dbReference>
<dbReference type="AlphaFoldDB" id="A0A7R9AEQ2"/>
<keyword evidence="4" id="KW-0378">Hydrolase</keyword>
<dbReference type="CDD" id="cd00033">
    <property type="entry name" value="CCP"/>
    <property type="match status" value="1"/>
</dbReference>
<protein>
    <submittedName>
        <fullName evidence="7">Uncharacterized protein</fullName>
    </submittedName>
</protein>
<dbReference type="SUPFAM" id="SSF50494">
    <property type="entry name" value="Trypsin-like serine proteases"/>
    <property type="match status" value="1"/>
</dbReference>
<reference evidence="7" key="1">
    <citation type="submission" date="2020-11" db="EMBL/GenBank/DDBJ databases">
        <authorList>
            <person name="Tran Van P."/>
        </authorList>
    </citation>
    <scope>NUCLEOTIDE SEQUENCE</scope>
</reference>
<dbReference type="Gene3D" id="2.10.70.10">
    <property type="entry name" value="Complement Module, domain 1"/>
    <property type="match status" value="1"/>
</dbReference>
<dbReference type="SMART" id="SM00020">
    <property type="entry name" value="Tryp_SPc"/>
    <property type="match status" value="1"/>
</dbReference>
<feature type="disulfide bond" evidence="3">
    <location>
        <begin position="54"/>
        <end position="81"/>
    </location>
</feature>
<dbReference type="Pfam" id="PF00089">
    <property type="entry name" value="Trypsin"/>
    <property type="match status" value="1"/>
</dbReference>
<dbReference type="InterPro" id="IPR001314">
    <property type="entry name" value="Peptidase_S1A"/>
</dbReference>
<dbReference type="PROSITE" id="PS00135">
    <property type="entry name" value="TRYPSIN_SER"/>
    <property type="match status" value="1"/>
</dbReference>
<dbReference type="InterPro" id="IPR033116">
    <property type="entry name" value="TRYPSIN_SER"/>
</dbReference>
<keyword evidence="3" id="KW-0768">Sushi</keyword>
<evidence type="ECO:0000259" key="6">
    <source>
        <dbReference type="PROSITE" id="PS50923"/>
    </source>
</evidence>
<organism evidence="7">
    <name type="scientific">Darwinula stevensoni</name>
    <dbReference type="NCBI Taxonomy" id="69355"/>
    <lineage>
        <taxon>Eukaryota</taxon>
        <taxon>Metazoa</taxon>
        <taxon>Ecdysozoa</taxon>
        <taxon>Arthropoda</taxon>
        <taxon>Crustacea</taxon>
        <taxon>Oligostraca</taxon>
        <taxon>Ostracoda</taxon>
        <taxon>Podocopa</taxon>
        <taxon>Podocopida</taxon>
        <taxon>Darwinulocopina</taxon>
        <taxon>Darwinuloidea</taxon>
        <taxon>Darwinulidae</taxon>
        <taxon>Darwinula</taxon>
    </lineage>
</organism>
<gene>
    <name evidence="7" type="ORF">DSTB1V02_LOCUS12627</name>
</gene>
<dbReference type="Proteomes" id="UP000677054">
    <property type="component" value="Unassembled WGS sequence"/>
</dbReference>
<dbReference type="GO" id="GO:0004252">
    <property type="term" value="F:serine-type endopeptidase activity"/>
    <property type="evidence" value="ECO:0007669"/>
    <property type="project" value="InterPro"/>
</dbReference>
<dbReference type="PANTHER" id="PTHR24256">
    <property type="entry name" value="TRYPTASE-RELATED"/>
    <property type="match status" value="1"/>
</dbReference>
<dbReference type="InterPro" id="IPR051487">
    <property type="entry name" value="Ser/Thr_Proteases_Immune/Dev"/>
</dbReference>
<dbReference type="Gene3D" id="2.40.10.10">
    <property type="entry name" value="Trypsin-like serine proteases"/>
    <property type="match status" value="3"/>
</dbReference>
<dbReference type="PROSITE" id="PS50923">
    <property type="entry name" value="SUSHI"/>
    <property type="match status" value="1"/>
</dbReference>
<evidence type="ECO:0000256" key="4">
    <source>
        <dbReference type="RuleBase" id="RU363034"/>
    </source>
</evidence>
<dbReference type="SMART" id="SM00032">
    <property type="entry name" value="CCP"/>
    <property type="match status" value="1"/>
</dbReference>
<evidence type="ECO:0000313" key="8">
    <source>
        <dbReference type="Proteomes" id="UP000677054"/>
    </source>
</evidence>
<feature type="domain" description="Peptidase S1" evidence="5">
    <location>
        <begin position="95"/>
        <end position="313"/>
    </location>
</feature>
<dbReference type="InterPro" id="IPR018114">
    <property type="entry name" value="TRYPSIN_HIS"/>
</dbReference>
<accession>A0A7R9AEQ2</accession>
<dbReference type="CDD" id="cd00190">
    <property type="entry name" value="Tryp_SPc"/>
    <property type="match status" value="1"/>
</dbReference>
<keyword evidence="4" id="KW-0720">Serine protease</keyword>
<keyword evidence="4" id="KW-0645">Protease</keyword>
<dbReference type="GO" id="GO:0006508">
    <property type="term" value="P:proteolysis"/>
    <property type="evidence" value="ECO:0007669"/>
    <property type="project" value="UniProtKB-KW"/>
</dbReference>
<evidence type="ECO:0000313" key="7">
    <source>
        <dbReference type="EMBL" id="CAD7252876.1"/>
    </source>
</evidence>
<keyword evidence="1 3" id="KW-1015">Disulfide bond</keyword>
<comment type="caution">
    <text evidence="3">Lacks conserved residue(s) required for the propagation of feature annotation.</text>
</comment>
<dbReference type="InterPro" id="IPR001254">
    <property type="entry name" value="Trypsin_dom"/>
</dbReference>
<dbReference type="SUPFAM" id="SSF57535">
    <property type="entry name" value="Complement control module/SCR domain"/>
    <property type="match status" value="1"/>
</dbReference>
<dbReference type="PROSITE" id="PS00134">
    <property type="entry name" value="TRYPSIN_HIS"/>
    <property type="match status" value="1"/>
</dbReference>
<dbReference type="PROSITE" id="PS50240">
    <property type="entry name" value="TRYPSIN_DOM"/>
    <property type="match status" value="1"/>
</dbReference>
<dbReference type="OrthoDB" id="6744641at2759"/>
<feature type="domain" description="Sushi" evidence="6">
    <location>
        <begin position="21"/>
        <end position="83"/>
    </location>
</feature>
<sequence>MGGVIGCGQLSTIQHGSFTIESCGSPSEEVAKRSNASCIQDETYAFSSIVRYRCEKYYELQGPEFRHCATDGEWTGLTPFCKPVCGKKASQIQLSAGGNTSEIGEWPWQAAIYDMKKEDIICGGALIREEWVLTAAHCVVVDGSIRTRHTEDIFVYLGKHYRSDIKKDEHVSHIILHRDFNVHNNYDSDIALLKLKRPAVLTSRVQLVCLPNRFDFSEANLDSGVPGWVAGWGHDGSDKLAALLTQVQLPVISNLKCVRDTLRFTGDPGFTRTLTSNMFCADFGTVCPGDSGSPMVFLSNTSQDSHWTMEGIVLPVDQQGNI</sequence>
<evidence type="ECO:0000256" key="3">
    <source>
        <dbReference type="PROSITE-ProRule" id="PRU00302"/>
    </source>
</evidence>
<dbReference type="InterPro" id="IPR043504">
    <property type="entry name" value="Peptidase_S1_PA_chymotrypsin"/>
</dbReference>
<proteinExistence type="inferred from homology"/>